<name>A0ABS9MMV5_9BURK</name>
<comment type="caution">
    <text evidence="2">The sequence shown here is derived from an EMBL/GenBank/DDBJ whole genome shotgun (WGS) entry which is preliminary data.</text>
</comment>
<evidence type="ECO:0000313" key="2">
    <source>
        <dbReference type="EMBL" id="MCG5029949.1"/>
    </source>
</evidence>
<organism evidence="2 3">
    <name type="scientific">Mesosutterella porci</name>
    <dbReference type="NCBI Taxonomy" id="2915351"/>
    <lineage>
        <taxon>Bacteria</taxon>
        <taxon>Pseudomonadati</taxon>
        <taxon>Pseudomonadota</taxon>
        <taxon>Betaproteobacteria</taxon>
        <taxon>Burkholderiales</taxon>
        <taxon>Sutterellaceae</taxon>
        <taxon>Mesosutterella</taxon>
    </lineage>
</organism>
<reference evidence="2 3" key="1">
    <citation type="submission" date="2022-02" db="EMBL/GenBank/DDBJ databases">
        <title>Mesosutterella porci, a novel member of the family Sutterellaceae from pig feces.</title>
        <authorList>
            <person name="Wylensek D."/>
            <person name="Clavel T."/>
        </authorList>
    </citation>
    <scope>NUCLEOTIDE SEQUENCE [LARGE SCALE GENOMIC DNA]</scope>
    <source>
        <strain evidence="3">oilRF-744-wt-GAM-9</strain>
    </source>
</reference>
<feature type="transmembrane region" description="Helical" evidence="1">
    <location>
        <begin position="12"/>
        <end position="31"/>
    </location>
</feature>
<accession>A0ABS9MMV5</accession>
<evidence type="ECO:0000256" key="1">
    <source>
        <dbReference type="SAM" id="Phobius"/>
    </source>
</evidence>
<keyword evidence="3" id="KW-1185">Reference proteome</keyword>
<dbReference type="EMBL" id="JAKNCT010000001">
    <property type="protein sequence ID" value="MCG5029949.1"/>
    <property type="molecule type" value="Genomic_DNA"/>
</dbReference>
<evidence type="ECO:0000313" key="3">
    <source>
        <dbReference type="Proteomes" id="UP001297600"/>
    </source>
</evidence>
<sequence>MLPQFFDSRVSYIGQVSVMTAVYSIFVFAVMSGCRWLATMAEVFFCSAHAARLLRRAGTTPSPASALLIIAGMLRPD</sequence>
<keyword evidence="1" id="KW-1133">Transmembrane helix</keyword>
<dbReference type="RefSeq" id="WP_237977605.1">
    <property type="nucleotide sequence ID" value="NZ_JAKNCT010000001.1"/>
</dbReference>
<proteinExistence type="predicted"/>
<protein>
    <submittedName>
        <fullName evidence="2">Uncharacterized protein</fullName>
    </submittedName>
</protein>
<keyword evidence="1" id="KW-0472">Membrane</keyword>
<dbReference type="Proteomes" id="UP001297600">
    <property type="component" value="Unassembled WGS sequence"/>
</dbReference>
<keyword evidence="1" id="KW-0812">Transmembrane</keyword>
<gene>
    <name evidence="2" type="ORF">MAF45_00560</name>
</gene>